<dbReference type="CDD" id="cd00590">
    <property type="entry name" value="RRM_SF"/>
    <property type="match status" value="1"/>
</dbReference>
<dbReference type="Pfam" id="PF00076">
    <property type="entry name" value="RRM_1"/>
    <property type="match status" value="1"/>
</dbReference>
<evidence type="ECO:0000256" key="2">
    <source>
        <dbReference type="SAM" id="MobiDB-lite"/>
    </source>
</evidence>
<protein>
    <recommendedName>
        <fullName evidence="3">RRM domain-containing protein</fullName>
    </recommendedName>
</protein>
<dbReference type="Gene3D" id="3.30.70.330">
    <property type="match status" value="1"/>
</dbReference>
<feature type="compositionally biased region" description="Low complexity" evidence="2">
    <location>
        <begin position="890"/>
        <end position="914"/>
    </location>
</feature>
<dbReference type="EMBL" id="ML977040">
    <property type="protein sequence ID" value="KAF1949223.1"/>
    <property type="molecule type" value="Genomic_DNA"/>
</dbReference>
<evidence type="ECO:0000313" key="5">
    <source>
        <dbReference type="Proteomes" id="UP000800035"/>
    </source>
</evidence>
<keyword evidence="5" id="KW-1185">Reference proteome</keyword>
<feature type="compositionally biased region" description="Polar residues" evidence="2">
    <location>
        <begin position="981"/>
        <end position="998"/>
    </location>
</feature>
<feature type="region of interest" description="Disordered" evidence="2">
    <location>
        <begin position="831"/>
        <end position="853"/>
    </location>
</feature>
<feature type="domain" description="RRM" evidence="3">
    <location>
        <begin position="618"/>
        <end position="691"/>
    </location>
</feature>
<feature type="region of interest" description="Disordered" evidence="2">
    <location>
        <begin position="706"/>
        <end position="788"/>
    </location>
</feature>
<dbReference type="InterPro" id="IPR035979">
    <property type="entry name" value="RBD_domain_sf"/>
</dbReference>
<feature type="compositionally biased region" description="Basic residues" evidence="2">
    <location>
        <begin position="1071"/>
        <end position="1081"/>
    </location>
</feature>
<feature type="region of interest" description="Disordered" evidence="2">
    <location>
        <begin position="356"/>
        <end position="389"/>
    </location>
</feature>
<feature type="compositionally biased region" description="Low complexity" evidence="2">
    <location>
        <begin position="1"/>
        <end position="18"/>
    </location>
</feature>
<dbReference type="SMART" id="SM00360">
    <property type="entry name" value="RRM"/>
    <property type="match status" value="1"/>
</dbReference>
<dbReference type="InterPro" id="IPR012677">
    <property type="entry name" value="Nucleotide-bd_a/b_plait_sf"/>
</dbReference>
<feature type="compositionally biased region" description="Basic and acidic residues" evidence="2">
    <location>
        <begin position="761"/>
        <end position="788"/>
    </location>
</feature>
<proteinExistence type="predicted"/>
<evidence type="ECO:0000313" key="4">
    <source>
        <dbReference type="EMBL" id="KAF1949223.1"/>
    </source>
</evidence>
<dbReference type="SUPFAM" id="SSF54928">
    <property type="entry name" value="RNA-binding domain, RBD"/>
    <property type="match status" value="1"/>
</dbReference>
<sequence>MVDTNSPPTTPKPDTTATAQSAPASLEGIPNSNSMQATSPASDATVVDTTQAASPASDATVVVMAPRPSTLVGMPGMKGQPRSGAAIFSTDDGRMPARPLEGPILPPQIAHGGDYVFSVVLYAHMWRNKYPHYYHRFFPDKDWSIHDLWDPLEIHLQSTGFVEETLGFITRDNMFRVNQYASQWARQHPEKLDMIGGSLEGLYDIDNPLAIVDKFFTDGETSEYPPEFLWHVGQSMRVCMKAVSDQMKKNDTNIDEANNVQQSGPSAMSASRPRKPACAFLDGLVQMLTYCTDEAHTSPPMVPAATSSQVLHPPAGVTSLPTHVMPFEPMRPFNSYPNQPGRLPFGDPIPAPISMAPPHPNGQLRNPKNRFNRQDSGSAAYSHHPQGYGWGDNVRIPSDQSMRQPSGATMHRQPTRHPSNMSAAPGFMNNMSPMGSPNMYHSQIVPPHMIPHGIIPPQPTQFGPPLMEPPYPMYGPNGPVPRVMPFGDMTNGMQHPLGRGMEQRGIVERRGSMASNPASRLFDPFGDRPEQSKRFTQIPNIRKGGRNSFSGSSNRPRKYSNGRYGSNNYDRDDGPRSSSGYYSERPSFGYGPANESVVNDKESGCDAQSIAPKNESVRKLYVTNLPNNVSEPELLAVFQAKAGVSRVEMKMNPGMDYFTHAFVFFNSPNEARKCLPNVSKFELRGKTLAISVPYCYYRVVDVPFPAQGPQRDGRPAPLITTNSTVGLGEVADRPQYSPQDARSDLQKNRHSQQSYPLTKGSPRERKSTTRDLPVDQGNLDEKREVESKSEMTTNLIKVVQEDPFVQEAKALNEAGGVDQQPIIAELPSEPVVKGSQQPKEHSEVEEATISAGQGLDTSTVHVLTQEVAADLAAPLSPVSEHSITEDVADLAESPALSPPSKSSPSSQSLAAAASIEPVPLSIPPLTESPNLIAAPSLSTKTPEKTKAYQNKDDGATVSAKSPRMQDETSSDDDQKHDLSFHSAQEAQDESTAATNDDITTPIPIKSEEPQIDTMPPFTPIEAKPDDPQAKIILPDPNQSTSQAGKKPGAKQTQSLNPFAKPSKAQKQKEKQAKKKEKKKEKIKVEKEVAPATRSGSATNSKSEGSALKSKVEDSIAQTETKSNESVDEAEAQQTTVVQRTKSPTVGGIVSGGTSSGTFDSNPPRQTHTVPDRTSSTAAGVTAVPMSQDLAQTTNDNLQQTPKRKSHHISKIAVPVIGPVRKSNLPVPSTSPGDNGSATMSGSSTSASPTGVMNHGPEASTHDQGE</sequence>
<feature type="region of interest" description="Disordered" evidence="2">
    <location>
        <begin position="513"/>
        <end position="586"/>
    </location>
</feature>
<evidence type="ECO:0000256" key="1">
    <source>
        <dbReference type="PROSITE-ProRule" id="PRU00176"/>
    </source>
</evidence>
<feature type="region of interest" description="Disordered" evidence="2">
    <location>
        <begin position="873"/>
        <end position="1265"/>
    </location>
</feature>
<dbReference type="Proteomes" id="UP000800035">
    <property type="component" value="Unassembled WGS sequence"/>
</dbReference>
<feature type="compositionally biased region" description="Polar residues" evidence="2">
    <location>
        <begin position="1188"/>
        <end position="1200"/>
    </location>
</feature>
<organism evidence="4 5">
    <name type="scientific">Byssothecium circinans</name>
    <dbReference type="NCBI Taxonomy" id="147558"/>
    <lineage>
        <taxon>Eukaryota</taxon>
        <taxon>Fungi</taxon>
        <taxon>Dikarya</taxon>
        <taxon>Ascomycota</taxon>
        <taxon>Pezizomycotina</taxon>
        <taxon>Dothideomycetes</taxon>
        <taxon>Pleosporomycetidae</taxon>
        <taxon>Pleosporales</taxon>
        <taxon>Massarineae</taxon>
        <taxon>Massarinaceae</taxon>
        <taxon>Byssothecium</taxon>
    </lineage>
</organism>
<dbReference type="AlphaFoldDB" id="A0A6A5T984"/>
<gene>
    <name evidence="4" type="ORF">CC80DRAFT_279064</name>
</gene>
<feature type="compositionally biased region" description="Polar residues" evidence="2">
    <location>
        <begin position="30"/>
        <end position="54"/>
    </location>
</feature>
<feature type="compositionally biased region" description="Polar residues" evidence="2">
    <location>
        <begin position="1158"/>
        <end position="1178"/>
    </location>
</feature>
<name>A0A6A5T984_9PLEO</name>
<feature type="region of interest" description="Disordered" evidence="2">
    <location>
        <begin position="1"/>
        <end position="58"/>
    </location>
</feature>
<feature type="compositionally biased region" description="Low complexity" evidence="2">
    <location>
        <begin position="1235"/>
        <end position="1247"/>
    </location>
</feature>
<accession>A0A6A5T984</accession>
<evidence type="ECO:0000259" key="3">
    <source>
        <dbReference type="PROSITE" id="PS50102"/>
    </source>
</evidence>
<feature type="compositionally biased region" description="Polar residues" evidence="2">
    <location>
        <begin position="1131"/>
        <end position="1143"/>
    </location>
</feature>
<dbReference type="OrthoDB" id="3800936at2759"/>
<keyword evidence="1" id="KW-0694">RNA-binding</keyword>
<dbReference type="PROSITE" id="PS50102">
    <property type="entry name" value="RRM"/>
    <property type="match status" value="1"/>
</dbReference>
<dbReference type="GO" id="GO:0003723">
    <property type="term" value="F:RNA binding"/>
    <property type="evidence" value="ECO:0007669"/>
    <property type="project" value="UniProtKB-UniRule"/>
</dbReference>
<reference evidence="4" key="1">
    <citation type="journal article" date="2020" name="Stud. Mycol.">
        <title>101 Dothideomycetes genomes: a test case for predicting lifestyles and emergence of pathogens.</title>
        <authorList>
            <person name="Haridas S."/>
            <person name="Albert R."/>
            <person name="Binder M."/>
            <person name="Bloem J."/>
            <person name="Labutti K."/>
            <person name="Salamov A."/>
            <person name="Andreopoulos B."/>
            <person name="Baker S."/>
            <person name="Barry K."/>
            <person name="Bills G."/>
            <person name="Bluhm B."/>
            <person name="Cannon C."/>
            <person name="Castanera R."/>
            <person name="Culley D."/>
            <person name="Daum C."/>
            <person name="Ezra D."/>
            <person name="Gonzalez J."/>
            <person name="Henrissat B."/>
            <person name="Kuo A."/>
            <person name="Liang C."/>
            <person name="Lipzen A."/>
            <person name="Lutzoni F."/>
            <person name="Magnuson J."/>
            <person name="Mondo S."/>
            <person name="Nolan M."/>
            <person name="Ohm R."/>
            <person name="Pangilinan J."/>
            <person name="Park H.-J."/>
            <person name="Ramirez L."/>
            <person name="Alfaro M."/>
            <person name="Sun H."/>
            <person name="Tritt A."/>
            <person name="Yoshinaga Y."/>
            <person name="Zwiers L.-H."/>
            <person name="Turgeon B."/>
            <person name="Goodwin S."/>
            <person name="Spatafora J."/>
            <person name="Crous P."/>
            <person name="Grigoriev I."/>
        </authorList>
    </citation>
    <scope>NUCLEOTIDE SEQUENCE</scope>
    <source>
        <strain evidence="4">CBS 675.92</strain>
    </source>
</reference>
<feature type="compositionally biased region" description="Basic and acidic residues" evidence="2">
    <location>
        <begin position="941"/>
        <end position="954"/>
    </location>
</feature>
<dbReference type="InterPro" id="IPR000504">
    <property type="entry name" value="RRM_dom"/>
</dbReference>
<feature type="compositionally biased region" description="Polar residues" evidence="2">
    <location>
        <begin position="1093"/>
        <end position="1103"/>
    </location>
</feature>